<dbReference type="Proteomes" id="UP000292120">
    <property type="component" value="Unassembled WGS sequence"/>
</dbReference>
<dbReference type="AlphaFoldDB" id="A0A4Q9H2A8"/>
<protein>
    <submittedName>
        <fullName evidence="4">TetR/AcrR family transcriptional regulator</fullName>
    </submittedName>
</protein>
<accession>A0A4Q9H2A8</accession>
<dbReference type="Gene3D" id="1.10.10.60">
    <property type="entry name" value="Homeodomain-like"/>
    <property type="match status" value="1"/>
</dbReference>
<dbReference type="InterPro" id="IPR001647">
    <property type="entry name" value="HTH_TetR"/>
</dbReference>
<proteinExistence type="predicted"/>
<evidence type="ECO:0000256" key="2">
    <source>
        <dbReference type="PROSITE-ProRule" id="PRU00335"/>
    </source>
</evidence>
<dbReference type="EMBL" id="SIXI01000001">
    <property type="protein sequence ID" value="TBO34343.1"/>
    <property type="molecule type" value="Genomic_DNA"/>
</dbReference>
<organism evidence="4 5">
    <name type="scientific">Aquabacterium lacunae</name>
    <dbReference type="NCBI Taxonomy" id="2528630"/>
    <lineage>
        <taxon>Bacteria</taxon>
        <taxon>Pseudomonadati</taxon>
        <taxon>Pseudomonadota</taxon>
        <taxon>Betaproteobacteria</taxon>
        <taxon>Burkholderiales</taxon>
        <taxon>Aquabacterium</taxon>
    </lineage>
</organism>
<gene>
    <name evidence="4" type="ORF">EYS42_02675</name>
</gene>
<feature type="DNA-binding region" description="H-T-H motif" evidence="2">
    <location>
        <begin position="58"/>
        <end position="77"/>
    </location>
</feature>
<keyword evidence="5" id="KW-1185">Reference proteome</keyword>
<sequence length="234" mass="26340">MLHVKIAIPMENTASPLPSPNKRRYGGVLPEERQRQRREKLIEGAIEMFGTKGFHASTVREVCVAAHLTERYFYESFRSMRELFQAVYGQLREELMARTLQSLQKAPLTPLGMLEPAIRVFLDFIREDPRHGRIMLVDALSIDAEVAQLSNETARDYADLLKLHLQRLVPADRIPDVDLNLLADGLIGMNVLLAARWMHDGFATPIDKVVATNLLPYQGMFSLMESGPTGLSGP</sequence>
<dbReference type="InterPro" id="IPR036271">
    <property type="entry name" value="Tet_transcr_reg_TetR-rel_C_sf"/>
</dbReference>
<dbReference type="PANTHER" id="PTHR43479">
    <property type="entry name" value="ACREF/ENVCD OPERON REPRESSOR-RELATED"/>
    <property type="match status" value="1"/>
</dbReference>
<dbReference type="PANTHER" id="PTHR43479:SF11">
    <property type="entry name" value="ACREF_ENVCD OPERON REPRESSOR-RELATED"/>
    <property type="match status" value="1"/>
</dbReference>
<comment type="caution">
    <text evidence="4">The sequence shown here is derived from an EMBL/GenBank/DDBJ whole genome shotgun (WGS) entry which is preliminary data.</text>
</comment>
<evidence type="ECO:0000313" key="4">
    <source>
        <dbReference type="EMBL" id="TBO34343.1"/>
    </source>
</evidence>
<evidence type="ECO:0000313" key="5">
    <source>
        <dbReference type="Proteomes" id="UP000292120"/>
    </source>
</evidence>
<dbReference type="SUPFAM" id="SSF46689">
    <property type="entry name" value="Homeodomain-like"/>
    <property type="match status" value="1"/>
</dbReference>
<dbReference type="PROSITE" id="PS50977">
    <property type="entry name" value="HTH_TETR_2"/>
    <property type="match status" value="1"/>
</dbReference>
<dbReference type="SUPFAM" id="SSF48498">
    <property type="entry name" value="Tetracyclin repressor-like, C-terminal domain"/>
    <property type="match status" value="1"/>
</dbReference>
<keyword evidence="1 2" id="KW-0238">DNA-binding</keyword>
<evidence type="ECO:0000256" key="1">
    <source>
        <dbReference type="ARBA" id="ARBA00023125"/>
    </source>
</evidence>
<dbReference type="Gene3D" id="1.10.357.10">
    <property type="entry name" value="Tetracycline Repressor, domain 2"/>
    <property type="match status" value="1"/>
</dbReference>
<dbReference type="InterPro" id="IPR009057">
    <property type="entry name" value="Homeodomain-like_sf"/>
</dbReference>
<dbReference type="OrthoDB" id="2356263at2"/>
<dbReference type="Pfam" id="PF00440">
    <property type="entry name" value="TetR_N"/>
    <property type="match status" value="1"/>
</dbReference>
<evidence type="ECO:0000259" key="3">
    <source>
        <dbReference type="PROSITE" id="PS50977"/>
    </source>
</evidence>
<reference evidence="4 5" key="1">
    <citation type="submission" date="2019-02" db="EMBL/GenBank/DDBJ databases">
        <title>Aquabacterium sp. strain KMB7.</title>
        <authorList>
            <person name="Chen W.-M."/>
        </authorList>
    </citation>
    <scope>NUCLEOTIDE SEQUENCE [LARGE SCALE GENOMIC DNA]</scope>
    <source>
        <strain evidence="4 5">KMB7</strain>
    </source>
</reference>
<dbReference type="InterPro" id="IPR050624">
    <property type="entry name" value="HTH-type_Tx_Regulator"/>
</dbReference>
<dbReference type="GO" id="GO:0003677">
    <property type="term" value="F:DNA binding"/>
    <property type="evidence" value="ECO:0007669"/>
    <property type="project" value="UniProtKB-UniRule"/>
</dbReference>
<name>A0A4Q9H2A8_9BURK</name>
<feature type="domain" description="HTH tetR-type" evidence="3">
    <location>
        <begin position="35"/>
        <end position="95"/>
    </location>
</feature>